<protein>
    <recommendedName>
        <fullName evidence="1">Antitoxin Xre/MbcA/ParS-like toxin-binding domain-containing protein</fullName>
    </recommendedName>
</protein>
<feature type="domain" description="Antitoxin Xre/MbcA/ParS-like toxin-binding" evidence="1">
    <location>
        <begin position="63"/>
        <end position="88"/>
    </location>
</feature>
<sequence>MPESYWCYEHKCYHPDFYSECKKTQAEAEKVIQAVEECVLKPSPHKECKCRIALDQALTKAKQEKALTWFKTPNPLLGNVSPIDMIRSGRSDKLCKWIDQTIREGEEK</sequence>
<dbReference type="Pfam" id="PF09722">
    <property type="entry name" value="Xre_MbcA_ParS_C"/>
    <property type="match status" value="1"/>
</dbReference>
<organism evidence="2">
    <name type="scientific">marine sediment metagenome</name>
    <dbReference type="NCBI Taxonomy" id="412755"/>
    <lineage>
        <taxon>unclassified sequences</taxon>
        <taxon>metagenomes</taxon>
        <taxon>ecological metagenomes</taxon>
    </lineage>
</organism>
<reference evidence="2" key="1">
    <citation type="journal article" date="2015" name="Nature">
        <title>Complex archaea that bridge the gap between prokaryotes and eukaryotes.</title>
        <authorList>
            <person name="Spang A."/>
            <person name="Saw J.H."/>
            <person name="Jorgensen S.L."/>
            <person name="Zaremba-Niedzwiedzka K."/>
            <person name="Martijn J."/>
            <person name="Lind A.E."/>
            <person name="van Eijk R."/>
            <person name="Schleper C."/>
            <person name="Guy L."/>
            <person name="Ettema T.J."/>
        </authorList>
    </citation>
    <scope>NUCLEOTIDE SEQUENCE</scope>
</reference>
<proteinExistence type="predicted"/>
<evidence type="ECO:0000313" key="2">
    <source>
        <dbReference type="EMBL" id="KKK66828.1"/>
    </source>
</evidence>
<name>A0A0F8XDB6_9ZZZZ</name>
<evidence type="ECO:0000259" key="1">
    <source>
        <dbReference type="Pfam" id="PF09722"/>
    </source>
</evidence>
<accession>A0A0F8XDB6</accession>
<dbReference type="InterPro" id="IPR024467">
    <property type="entry name" value="Xre/MbcA/ParS-like_toxin-bd"/>
</dbReference>
<dbReference type="AlphaFoldDB" id="A0A0F8XDB6"/>
<dbReference type="EMBL" id="LAZR01059896">
    <property type="protein sequence ID" value="KKK66828.1"/>
    <property type="molecule type" value="Genomic_DNA"/>
</dbReference>
<comment type="caution">
    <text evidence="2">The sequence shown here is derived from an EMBL/GenBank/DDBJ whole genome shotgun (WGS) entry which is preliminary data.</text>
</comment>
<gene>
    <name evidence="2" type="ORF">LCGC14_2960180</name>
</gene>